<dbReference type="InterPro" id="IPR057661">
    <property type="entry name" value="RsdA/BaiN/AoA(So)_Rossmann"/>
</dbReference>
<keyword evidence="3" id="KW-0274">FAD</keyword>
<dbReference type="SUPFAM" id="SSF51905">
    <property type="entry name" value="FAD/NAD(P)-binding domain"/>
    <property type="match status" value="1"/>
</dbReference>
<keyword evidence="2" id="KW-0285">Flavoprotein</keyword>
<sequence>MIPIAIIGGGPAGLMAAEQLTRAGIAVELFDSMPSLGRKLLLAGIGGLNITHSESAPQFLRRYGQSQARLQPVLAEFDADALRAWVHELGIETFVGSSGRVFPLEMKAAPLLRRWLSRLRAQGLVVHTRHRCVGVRGITAEAPAEAGYELDFVSPDGQRSIRTCAVIFAMGGGSWARLGSDAAWQHWLPALAIQPLKPANCGFHSTHSAMVQALAGSPLKNITLQLPWLDVSLKSARGEAVVTQWGIEGSVIYAHSAMIRDRIETNGNAEVVLDLLPDHSVEHLLQQLQSSNPKHSLSRQWQGIGLSGIKAALLRDALPKAHWSDAQRVINTAKALTLKLTAARPIDEAISTAGGVCWTELAMTLASERFPGLFFAGEMIDWEAPTGGYLLTACFATGRKAGLSAHAFLTHDLRKSRTREYN</sequence>
<organism evidence="6 7">
    <name type="scientific">Paraperlucidibaca wandonensis</name>
    <dbReference type="NCBI Taxonomy" id="1268273"/>
    <lineage>
        <taxon>Bacteria</taxon>
        <taxon>Pseudomonadati</taxon>
        <taxon>Pseudomonadota</taxon>
        <taxon>Gammaproteobacteria</taxon>
        <taxon>Moraxellales</taxon>
        <taxon>Moraxellaceae</taxon>
        <taxon>Paraperlucidibaca</taxon>
    </lineage>
</organism>
<dbReference type="InterPro" id="IPR022460">
    <property type="entry name" value="Flavoprotein_PP4765"/>
</dbReference>
<gene>
    <name evidence="6" type="ORF">ACFQ0F_03265</name>
</gene>
<dbReference type="NCBIfam" id="TIGR03862">
    <property type="entry name" value="flavo_PP4765"/>
    <property type="match status" value="1"/>
</dbReference>
<dbReference type="InterPro" id="IPR036188">
    <property type="entry name" value="FAD/NAD-bd_sf"/>
</dbReference>
<evidence type="ECO:0000256" key="1">
    <source>
        <dbReference type="ARBA" id="ARBA00001974"/>
    </source>
</evidence>
<dbReference type="InterPro" id="IPR004792">
    <property type="entry name" value="BaiN-like"/>
</dbReference>
<dbReference type="InterPro" id="IPR055178">
    <property type="entry name" value="RsdA/BaiN/AoA(So)-like_dom"/>
</dbReference>
<dbReference type="SUPFAM" id="SSF160996">
    <property type="entry name" value="HI0933 insert domain-like"/>
    <property type="match status" value="1"/>
</dbReference>
<evidence type="ECO:0000313" key="6">
    <source>
        <dbReference type="EMBL" id="MFD0949416.1"/>
    </source>
</evidence>
<proteinExistence type="predicted"/>
<dbReference type="PANTHER" id="PTHR42887">
    <property type="entry name" value="OS12G0638800 PROTEIN"/>
    <property type="match status" value="1"/>
</dbReference>
<feature type="domain" description="RsdA/BaiN/AoA(So)-like insert" evidence="5">
    <location>
        <begin position="197"/>
        <end position="351"/>
    </location>
</feature>
<feature type="domain" description="RsdA/BaiN/AoA(So)-like Rossmann fold-like" evidence="4">
    <location>
        <begin position="4"/>
        <end position="402"/>
    </location>
</feature>
<dbReference type="PANTHER" id="PTHR42887:SF1">
    <property type="entry name" value="BLR3961 PROTEIN"/>
    <property type="match status" value="1"/>
</dbReference>
<dbReference type="RefSeq" id="WP_379069113.1">
    <property type="nucleotide sequence ID" value="NZ_JBHTIT010000001.1"/>
</dbReference>
<dbReference type="EMBL" id="JBHTIT010000001">
    <property type="protein sequence ID" value="MFD0949416.1"/>
    <property type="molecule type" value="Genomic_DNA"/>
</dbReference>
<comment type="caution">
    <text evidence="6">The sequence shown here is derived from an EMBL/GenBank/DDBJ whole genome shotgun (WGS) entry which is preliminary data.</text>
</comment>
<keyword evidence="7" id="KW-1185">Reference proteome</keyword>
<dbReference type="Gene3D" id="1.10.8.260">
    <property type="entry name" value="HI0933 insert domain-like"/>
    <property type="match status" value="1"/>
</dbReference>
<name>A0ABW3HHI0_9GAMM</name>
<accession>A0ABW3HHI0</accession>
<evidence type="ECO:0000259" key="4">
    <source>
        <dbReference type="Pfam" id="PF03486"/>
    </source>
</evidence>
<protein>
    <submittedName>
        <fullName evidence="6">NAD(P)/FAD-dependent oxidoreductase</fullName>
    </submittedName>
</protein>
<comment type="cofactor">
    <cofactor evidence="1">
        <name>FAD</name>
        <dbReference type="ChEBI" id="CHEBI:57692"/>
    </cofactor>
</comment>
<dbReference type="Pfam" id="PF22780">
    <property type="entry name" value="HI0933_like_1st"/>
    <property type="match status" value="1"/>
</dbReference>
<dbReference type="Proteomes" id="UP001597044">
    <property type="component" value="Unassembled WGS sequence"/>
</dbReference>
<evidence type="ECO:0000313" key="7">
    <source>
        <dbReference type="Proteomes" id="UP001597044"/>
    </source>
</evidence>
<evidence type="ECO:0000259" key="5">
    <source>
        <dbReference type="Pfam" id="PF22780"/>
    </source>
</evidence>
<reference evidence="7" key="1">
    <citation type="journal article" date="2019" name="Int. J. Syst. Evol. Microbiol.">
        <title>The Global Catalogue of Microorganisms (GCM) 10K type strain sequencing project: providing services to taxonomists for standard genome sequencing and annotation.</title>
        <authorList>
            <consortium name="The Broad Institute Genomics Platform"/>
            <consortium name="The Broad Institute Genome Sequencing Center for Infectious Disease"/>
            <person name="Wu L."/>
            <person name="Ma J."/>
        </authorList>
    </citation>
    <scope>NUCLEOTIDE SEQUENCE [LARGE SCALE GENOMIC DNA]</scope>
    <source>
        <strain evidence="7">CCUG 63419</strain>
    </source>
</reference>
<evidence type="ECO:0000256" key="3">
    <source>
        <dbReference type="ARBA" id="ARBA00022827"/>
    </source>
</evidence>
<dbReference type="Gene3D" id="3.50.50.60">
    <property type="entry name" value="FAD/NAD(P)-binding domain"/>
    <property type="match status" value="1"/>
</dbReference>
<evidence type="ECO:0000256" key="2">
    <source>
        <dbReference type="ARBA" id="ARBA00022630"/>
    </source>
</evidence>
<dbReference type="Pfam" id="PF03486">
    <property type="entry name" value="HI0933_like"/>
    <property type="match status" value="1"/>
</dbReference>
<dbReference type="NCBIfam" id="TIGR00275">
    <property type="entry name" value="aminoacetone oxidase family FAD-binding enzyme"/>
    <property type="match status" value="1"/>
</dbReference>
<dbReference type="InterPro" id="IPR023166">
    <property type="entry name" value="BaiN-like_dom_sf"/>
</dbReference>
<dbReference type="Gene3D" id="2.40.30.10">
    <property type="entry name" value="Translation factors"/>
    <property type="match status" value="1"/>
</dbReference>